<comment type="caution">
    <text evidence="2">The sequence shown here is derived from an EMBL/GenBank/DDBJ whole genome shotgun (WGS) entry which is preliminary data.</text>
</comment>
<accession>A0AAE0TYX4</accession>
<protein>
    <submittedName>
        <fullName evidence="2">Uncharacterized protein</fullName>
    </submittedName>
</protein>
<proteinExistence type="predicted"/>
<keyword evidence="3" id="KW-1185">Reference proteome</keyword>
<sequence length="111" mass="11280">MVSIRGVFTSAVALLAVPALAAVTPAELTATADISRMQGSAPVTAIPDAVAIAGAFRNAGGLSLVDSIQSAADRNQIAADRKSLESAFQAVISAYRGIAGPTKRHVRDFSA</sequence>
<dbReference type="AlphaFoldDB" id="A0AAE0TYX4"/>
<name>A0AAE0TYX4_9PEZI</name>
<evidence type="ECO:0000313" key="2">
    <source>
        <dbReference type="EMBL" id="KAK3384622.1"/>
    </source>
</evidence>
<gene>
    <name evidence="2" type="ORF">B0T24DRAFT_674368</name>
</gene>
<dbReference type="EMBL" id="JAULSN010000001">
    <property type="protein sequence ID" value="KAK3384622.1"/>
    <property type="molecule type" value="Genomic_DNA"/>
</dbReference>
<evidence type="ECO:0000256" key="1">
    <source>
        <dbReference type="SAM" id="SignalP"/>
    </source>
</evidence>
<evidence type="ECO:0000313" key="3">
    <source>
        <dbReference type="Proteomes" id="UP001287356"/>
    </source>
</evidence>
<dbReference type="Proteomes" id="UP001287356">
    <property type="component" value="Unassembled WGS sequence"/>
</dbReference>
<reference evidence="2" key="2">
    <citation type="submission" date="2023-06" db="EMBL/GenBank/DDBJ databases">
        <authorList>
            <consortium name="Lawrence Berkeley National Laboratory"/>
            <person name="Haridas S."/>
            <person name="Hensen N."/>
            <person name="Bonometti L."/>
            <person name="Westerberg I."/>
            <person name="Brannstrom I.O."/>
            <person name="Guillou S."/>
            <person name="Cros-Aarteil S."/>
            <person name="Calhoun S."/>
            <person name="Kuo A."/>
            <person name="Mondo S."/>
            <person name="Pangilinan J."/>
            <person name="Riley R."/>
            <person name="Labutti K."/>
            <person name="Andreopoulos B."/>
            <person name="Lipzen A."/>
            <person name="Chen C."/>
            <person name="Yanf M."/>
            <person name="Daum C."/>
            <person name="Ng V."/>
            <person name="Clum A."/>
            <person name="Steindorff A."/>
            <person name="Ohm R."/>
            <person name="Martin F."/>
            <person name="Silar P."/>
            <person name="Natvig D."/>
            <person name="Lalanne C."/>
            <person name="Gautier V."/>
            <person name="Ament-Velasquez S.L."/>
            <person name="Kruys A."/>
            <person name="Hutchinson M.I."/>
            <person name="Powell A.J."/>
            <person name="Barry K."/>
            <person name="Miller A.N."/>
            <person name="Grigoriev I.V."/>
            <person name="Debuchy R."/>
            <person name="Gladieux P."/>
            <person name="Thoren M.H."/>
            <person name="Johannesson H."/>
        </authorList>
    </citation>
    <scope>NUCLEOTIDE SEQUENCE</scope>
    <source>
        <strain evidence="2">CBS 958.72</strain>
    </source>
</reference>
<feature type="signal peptide" evidence="1">
    <location>
        <begin position="1"/>
        <end position="21"/>
    </location>
</feature>
<keyword evidence="1" id="KW-0732">Signal</keyword>
<organism evidence="2 3">
    <name type="scientific">Lasiosphaeria ovina</name>
    <dbReference type="NCBI Taxonomy" id="92902"/>
    <lineage>
        <taxon>Eukaryota</taxon>
        <taxon>Fungi</taxon>
        <taxon>Dikarya</taxon>
        <taxon>Ascomycota</taxon>
        <taxon>Pezizomycotina</taxon>
        <taxon>Sordariomycetes</taxon>
        <taxon>Sordariomycetidae</taxon>
        <taxon>Sordariales</taxon>
        <taxon>Lasiosphaeriaceae</taxon>
        <taxon>Lasiosphaeria</taxon>
    </lineage>
</organism>
<reference evidence="2" key="1">
    <citation type="journal article" date="2023" name="Mol. Phylogenet. Evol.">
        <title>Genome-scale phylogeny and comparative genomics of the fungal order Sordariales.</title>
        <authorList>
            <person name="Hensen N."/>
            <person name="Bonometti L."/>
            <person name="Westerberg I."/>
            <person name="Brannstrom I.O."/>
            <person name="Guillou S."/>
            <person name="Cros-Aarteil S."/>
            <person name="Calhoun S."/>
            <person name="Haridas S."/>
            <person name="Kuo A."/>
            <person name="Mondo S."/>
            <person name="Pangilinan J."/>
            <person name="Riley R."/>
            <person name="LaButti K."/>
            <person name="Andreopoulos B."/>
            <person name="Lipzen A."/>
            <person name="Chen C."/>
            <person name="Yan M."/>
            <person name="Daum C."/>
            <person name="Ng V."/>
            <person name="Clum A."/>
            <person name="Steindorff A."/>
            <person name="Ohm R.A."/>
            <person name="Martin F."/>
            <person name="Silar P."/>
            <person name="Natvig D.O."/>
            <person name="Lalanne C."/>
            <person name="Gautier V."/>
            <person name="Ament-Velasquez S.L."/>
            <person name="Kruys A."/>
            <person name="Hutchinson M.I."/>
            <person name="Powell A.J."/>
            <person name="Barry K."/>
            <person name="Miller A.N."/>
            <person name="Grigoriev I.V."/>
            <person name="Debuchy R."/>
            <person name="Gladieux P."/>
            <person name="Hiltunen Thoren M."/>
            <person name="Johannesson H."/>
        </authorList>
    </citation>
    <scope>NUCLEOTIDE SEQUENCE</scope>
    <source>
        <strain evidence="2">CBS 958.72</strain>
    </source>
</reference>
<feature type="chain" id="PRO_5042167621" evidence="1">
    <location>
        <begin position="22"/>
        <end position="111"/>
    </location>
</feature>